<keyword evidence="2" id="KW-1185">Reference proteome</keyword>
<name>A0A4P6F630_9BACL</name>
<dbReference type="PROSITE" id="PS51257">
    <property type="entry name" value="PROKAR_LIPOPROTEIN"/>
    <property type="match status" value="1"/>
</dbReference>
<protein>
    <submittedName>
        <fullName evidence="1">Uncharacterized protein</fullName>
    </submittedName>
</protein>
<dbReference type="KEGG" id="pprt:ET464_05070"/>
<dbReference type="AlphaFoldDB" id="A0A4P6F630"/>
<evidence type="ECO:0000313" key="1">
    <source>
        <dbReference type="EMBL" id="QAY65848.1"/>
    </source>
</evidence>
<organism evidence="1 2">
    <name type="scientific">Paenibacillus protaetiae</name>
    <dbReference type="NCBI Taxonomy" id="2509456"/>
    <lineage>
        <taxon>Bacteria</taxon>
        <taxon>Bacillati</taxon>
        <taxon>Bacillota</taxon>
        <taxon>Bacilli</taxon>
        <taxon>Bacillales</taxon>
        <taxon>Paenibacillaceae</taxon>
        <taxon>Paenibacillus</taxon>
    </lineage>
</organism>
<proteinExistence type="predicted"/>
<evidence type="ECO:0000313" key="2">
    <source>
        <dbReference type="Proteomes" id="UP000293568"/>
    </source>
</evidence>
<reference evidence="1 2" key="1">
    <citation type="submission" date="2019-01" db="EMBL/GenBank/DDBJ databases">
        <title>Genome sequencing of strain FW100M-2.</title>
        <authorList>
            <person name="Heo J."/>
            <person name="Kim S.-J."/>
            <person name="Kim J.-S."/>
            <person name="Hong S.-B."/>
            <person name="Kwon S.-W."/>
        </authorList>
    </citation>
    <scope>NUCLEOTIDE SEQUENCE [LARGE SCALE GENOMIC DNA]</scope>
    <source>
        <strain evidence="1 2">FW100M-2</strain>
    </source>
</reference>
<dbReference type="EMBL" id="CP035492">
    <property type="protein sequence ID" value="QAY65848.1"/>
    <property type="molecule type" value="Genomic_DNA"/>
</dbReference>
<gene>
    <name evidence="1" type="ORF">ET464_05070</name>
</gene>
<accession>A0A4P6F630</accession>
<sequence>MARLYFRIIVQIAIIVITLMVSGCQINTDELLTQKDVINAFDQQGYHLVDHRQMPITFNGAESFGYKLGDEWIYIFIYKSSDELKKGVTEYNKMRKKSFAWIPGKVYEFNNVAIRI</sequence>
<dbReference type="Proteomes" id="UP000293568">
    <property type="component" value="Chromosome"/>
</dbReference>